<sequence>MGRLQLHIQVDPRLTEPTLTLHVPTAEAATAELIDALKKVDQSPATLTVSQRGQTTQLPVTTILFFEADGHVVRVHTTTAVYTTTTRLYQLEAQLPSTFLRVSKSAIVNTAAIYALTKSLTGNLIGFQDSPKQLYASRRYYKQLKQTLEKKR</sequence>
<dbReference type="InterPro" id="IPR007492">
    <property type="entry name" value="LytTR_DNA-bd_dom"/>
</dbReference>
<accession>A0ABW1R7K7</accession>
<name>A0ABW1R7K7_9LACO</name>
<protein>
    <submittedName>
        <fullName evidence="2">LytTR family DNA-binding domain-containing protein</fullName>
    </submittedName>
</protein>
<dbReference type="Gene3D" id="2.40.50.1020">
    <property type="entry name" value="LytTr DNA-binding domain"/>
    <property type="match status" value="1"/>
</dbReference>
<dbReference type="RefSeq" id="WP_223877301.1">
    <property type="nucleotide sequence ID" value="NZ_BJDK01000010.1"/>
</dbReference>
<evidence type="ECO:0000313" key="3">
    <source>
        <dbReference type="Proteomes" id="UP001596253"/>
    </source>
</evidence>
<gene>
    <name evidence="2" type="ORF">ACFP3T_10795</name>
</gene>
<dbReference type="InterPro" id="IPR046947">
    <property type="entry name" value="LytR-like"/>
</dbReference>
<dbReference type="PANTHER" id="PTHR37299:SF4">
    <property type="entry name" value="TRANSCRIPTIONAL REGULATOR"/>
    <property type="match status" value="1"/>
</dbReference>
<evidence type="ECO:0000313" key="2">
    <source>
        <dbReference type="EMBL" id="MFC6165159.1"/>
    </source>
</evidence>
<keyword evidence="3" id="KW-1185">Reference proteome</keyword>
<proteinExistence type="predicted"/>
<comment type="caution">
    <text evidence="2">The sequence shown here is derived from an EMBL/GenBank/DDBJ whole genome shotgun (WGS) entry which is preliminary data.</text>
</comment>
<feature type="domain" description="HTH LytTR-type" evidence="1">
    <location>
        <begin position="47"/>
        <end position="150"/>
    </location>
</feature>
<dbReference type="PANTHER" id="PTHR37299">
    <property type="entry name" value="TRANSCRIPTIONAL REGULATOR-RELATED"/>
    <property type="match status" value="1"/>
</dbReference>
<dbReference type="EMBL" id="JBHSSD010000043">
    <property type="protein sequence ID" value="MFC6165159.1"/>
    <property type="molecule type" value="Genomic_DNA"/>
</dbReference>
<evidence type="ECO:0000259" key="1">
    <source>
        <dbReference type="PROSITE" id="PS50930"/>
    </source>
</evidence>
<organism evidence="2 3">
    <name type="scientific">Lactiplantibacillus dongliensis</name>
    <dbReference type="NCBI Taxonomy" id="2559919"/>
    <lineage>
        <taxon>Bacteria</taxon>
        <taxon>Bacillati</taxon>
        <taxon>Bacillota</taxon>
        <taxon>Bacilli</taxon>
        <taxon>Lactobacillales</taxon>
        <taxon>Lactobacillaceae</taxon>
        <taxon>Lactiplantibacillus</taxon>
    </lineage>
</organism>
<keyword evidence="2" id="KW-0238">DNA-binding</keyword>
<dbReference type="Proteomes" id="UP001596253">
    <property type="component" value="Unassembled WGS sequence"/>
</dbReference>
<dbReference type="GO" id="GO:0003677">
    <property type="term" value="F:DNA binding"/>
    <property type="evidence" value="ECO:0007669"/>
    <property type="project" value="UniProtKB-KW"/>
</dbReference>
<dbReference type="SMART" id="SM00850">
    <property type="entry name" value="LytTR"/>
    <property type="match status" value="1"/>
</dbReference>
<dbReference type="PROSITE" id="PS50930">
    <property type="entry name" value="HTH_LYTTR"/>
    <property type="match status" value="1"/>
</dbReference>
<dbReference type="Pfam" id="PF04397">
    <property type="entry name" value="LytTR"/>
    <property type="match status" value="1"/>
</dbReference>
<reference evidence="3" key="1">
    <citation type="journal article" date="2019" name="Int. J. Syst. Evol. Microbiol.">
        <title>The Global Catalogue of Microorganisms (GCM) 10K type strain sequencing project: providing services to taxonomists for standard genome sequencing and annotation.</title>
        <authorList>
            <consortium name="The Broad Institute Genomics Platform"/>
            <consortium name="The Broad Institute Genome Sequencing Center for Infectious Disease"/>
            <person name="Wu L."/>
            <person name="Ma J."/>
        </authorList>
    </citation>
    <scope>NUCLEOTIDE SEQUENCE [LARGE SCALE GENOMIC DNA]</scope>
    <source>
        <strain evidence="3">CCM 8932</strain>
    </source>
</reference>